<feature type="domain" description="YCII-related" evidence="2">
    <location>
        <begin position="12"/>
        <end position="80"/>
    </location>
</feature>
<evidence type="ECO:0000313" key="4">
    <source>
        <dbReference type="Proteomes" id="UP000478148"/>
    </source>
</evidence>
<evidence type="ECO:0000256" key="1">
    <source>
        <dbReference type="ARBA" id="ARBA00007689"/>
    </source>
</evidence>
<dbReference type="AlphaFoldDB" id="A0A6M1L6X6"/>
<gene>
    <name evidence="3" type="ORF">ENC19_03590</name>
</gene>
<sequence length="102" mass="10704">MICVELSFTDEPARLAARPAHRNRLRALHEQGALLLAGPWDGDSGALLVFTGDRAEVDRLMADDPYFTIAGVDVVAVRGWRPVIGPGRFAGGVDGGTGGASC</sequence>
<name>A0A6M1L6X6_9ACTN</name>
<dbReference type="InterPro" id="IPR005545">
    <property type="entry name" value="YCII"/>
</dbReference>
<dbReference type="Proteomes" id="UP000478148">
    <property type="component" value="Unassembled WGS sequence"/>
</dbReference>
<accession>A0A6M1L6X6</accession>
<dbReference type="SUPFAM" id="SSF54909">
    <property type="entry name" value="Dimeric alpha+beta barrel"/>
    <property type="match status" value="1"/>
</dbReference>
<organism evidence="3 4">
    <name type="scientific">Verrucosispora sioxanthis</name>
    <dbReference type="NCBI Taxonomy" id="2499994"/>
    <lineage>
        <taxon>Bacteria</taxon>
        <taxon>Bacillati</taxon>
        <taxon>Actinomycetota</taxon>
        <taxon>Actinomycetes</taxon>
        <taxon>Micromonosporales</taxon>
        <taxon>Micromonosporaceae</taxon>
        <taxon>Micromonospora</taxon>
    </lineage>
</organism>
<dbReference type="RefSeq" id="WP_164445675.1">
    <property type="nucleotide sequence ID" value="NZ_SAIY01000001.1"/>
</dbReference>
<dbReference type="Gene3D" id="3.30.70.1060">
    <property type="entry name" value="Dimeric alpha+beta barrel"/>
    <property type="match status" value="1"/>
</dbReference>
<comment type="similarity">
    <text evidence="1">Belongs to the YciI family.</text>
</comment>
<reference evidence="3 4" key="1">
    <citation type="submission" date="2020-02" db="EMBL/GenBank/DDBJ databases">
        <title>Draft Genome Sequence of Verrucosispora sp. Strain CWR15, Isolated from Gulf of Mexico Sponge.</title>
        <authorList>
            <person name="Kennedy S.J."/>
            <person name="Cella E."/>
            <person name="Azarian T."/>
            <person name="Baker B.J."/>
            <person name="Shaw L.N."/>
        </authorList>
    </citation>
    <scope>NUCLEOTIDE SEQUENCE [LARGE SCALE GENOMIC DNA]</scope>
    <source>
        <strain evidence="3 4">CWR15</strain>
    </source>
</reference>
<dbReference type="Pfam" id="PF03795">
    <property type="entry name" value="YCII"/>
    <property type="match status" value="1"/>
</dbReference>
<dbReference type="EMBL" id="SAIY01000001">
    <property type="protein sequence ID" value="NGM11823.1"/>
    <property type="molecule type" value="Genomic_DNA"/>
</dbReference>
<dbReference type="InterPro" id="IPR011008">
    <property type="entry name" value="Dimeric_a/b-barrel"/>
</dbReference>
<comment type="caution">
    <text evidence="3">The sequence shown here is derived from an EMBL/GenBank/DDBJ whole genome shotgun (WGS) entry which is preliminary data.</text>
</comment>
<evidence type="ECO:0000313" key="3">
    <source>
        <dbReference type="EMBL" id="NGM11823.1"/>
    </source>
</evidence>
<keyword evidence="4" id="KW-1185">Reference proteome</keyword>
<protein>
    <recommendedName>
        <fullName evidence="2">YCII-related domain-containing protein</fullName>
    </recommendedName>
</protein>
<evidence type="ECO:0000259" key="2">
    <source>
        <dbReference type="Pfam" id="PF03795"/>
    </source>
</evidence>
<proteinExistence type="inferred from homology"/>